<name>A0AAE1QEX6_9EUCA</name>
<evidence type="ECO:0000256" key="1">
    <source>
        <dbReference type="SAM" id="SignalP"/>
    </source>
</evidence>
<dbReference type="PANTHER" id="PTHR47027:SF20">
    <property type="entry name" value="REVERSE TRANSCRIPTASE-LIKE PROTEIN WITH RNA-DIRECTED DNA POLYMERASE DOMAIN"/>
    <property type="match status" value="1"/>
</dbReference>
<dbReference type="InterPro" id="IPR000477">
    <property type="entry name" value="RT_dom"/>
</dbReference>
<evidence type="ECO:0000259" key="2">
    <source>
        <dbReference type="PROSITE" id="PS50878"/>
    </source>
</evidence>
<reference evidence="3" key="1">
    <citation type="submission" date="2023-11" db="EMBL/GenBank/DDBJ databases">
        <title>Genome assemblies of two species of porcelain crab, Petrolisthes cinctipes and Petrolisthes manimaculis (Anomura: Porcellanidae).</title>
        <authorList>
            <person name="Angst P."/>
        </authorList>
    </citation>
    <scope>NUCLEOTIDE SEQUENCE</scope>
    <source>
        <strain evidence="3">PB745_02</strain>
        <tissue evidence="3">Gill</tissue>
    </source>
</reference>
<keyword evidence="1" id="KW-0732">Signal</keyword>
<feature type="chain" id="PRO_5042215570" description="Reverse transcriptase domain-containing protein" evidence="1">
    <location>
        <begin position="20"/>
        <end position="372"/>
    </location>
</feature>
<dbReference type="PANTHER" id="PTHR47027">
    <property type="entry name" value="REVERSE TRANSCRIPTASE DOMAIN-CONTAINING PROTEIN"/>
    <property type="match status" value="1"/>
</dbReference>
<evidence type="ECO:0000313" key="3">
    <source>
        <dbReference type="EMBL" id="KAK4325426.1"/>
    </source>
</evidence>
<feature type="domain" description="Reverse transcriptase" evidence="2">
    <location>
        <begin position="1"/>
        <end position="127"/>
    </location>
</feature>
<keyword evidence="4" id="KW-1185">Reference proteome</keyword>
<organism evidence="3 4">
    <name type="scientific">Petrolisthes manimaculis</name>
    <dbReference type="NCBI Taxonomy" id="1843537"/>
    <lineage>
        <taxon>Eukaryota</taxon>
        <taxon>Metazoa</taxon>
        <taxon>Ecdysozoa</taxon>
        <taxon>Arthropoda</taxon>
        <taxon>Crustacea</taxon>
        <taxon>Multicrustacea</taxon>
        <taxon>Malacostraca</taxon>
        <taxon>Eumalacostraca</taxon>
        <taxon>Eucarida</taxon>
        <taxon>Decapoda</taxon>
        <taxon>Pleocyemata</taxon>
        <taxon>Anomura</taxon>
        <taxon>Galatheoidea</taxon>
        <taxon>Porcellanidae</taxon>
        <taxon>Petrolisthes</taxon>
    </lineage>
</organism>
<gene>
    <name evidence="3" type="ORF">Pmani_004021</name>
</gene>
<evidence type="ECO:0000313" key="4">
    <source>
        <dbReference type="Proteomes" id="UP001292094"/>
    </source>
</evidence>
<dbReference type="AlphaFoldDB" id="A0AAE1QEX6"/>
<feature type="signal peptide" evidence="1">
    <location>
        <begin position="1"/>
        <end position="19"/>
    </location>
</feature>
<dbReference type="EMBL" id="JAWZYT010000281">
    <property type="protein sequence ID" value="KAK4325426.1"/>
    <property type="molecule type" value="Genomic_DNA"/>
</dbReference>
<proteinExistence type="predicted"/>
<accession>A0AAE1QEX6</accession>
<sequence length="372" mass="43248">MAPTLFSIYFSVLLNFAFGECENGVYLRTRSDGSLFNIARLRSYRRAEMVLCRELLFADDVALVAHEEHALKRLINKLSHACDVFSLEMCISKTEVLVQGANEDPAITLNGSQLAVVDKFTYLGSVMSKGGFMEDEVNTRIGKAAAAFGKLIRRAWTNGKLTMKTKMLIYQSCVLSSLMYGSESWTLYSRQEKRLNSFHLRCLRKILSIKWQDKITNVEVSRCAGLPTVFEMLKERRLRWLSHVYRMDDDRLPRKILYAELAEGRRPIGRPKLRYKDVYRATLKKFEVNLENWEEVAADRSRWRSTVQGGVERYRTRWTQRETQRRQRRHAPDQQEGERQFQCTYCGRLCRANIGLISHERLCRFGGNQLGL</sequence>
<dbReference type="Proteomes" id="UP001292094">
    <property type="component" value="Unassembled WGS sequence"/>
</dbReference>
<dbReference type="PROSITE" id="PS50878">
    <property type="entry name" value="RT_POL"/>
    <property type="match status" value="1"/>
</dbReference>
<protein>
    <recommendedName>
        <fullName evidence="2">Reverse transcriptase domain-containing protein</fullName>
    </recommendedName>
</protein>
<comment type="caution">
    <text evidence="3">The sequence shown here is derived from an EMBL/GenBank/DDBJ whole genome shotgun (WGS) entry which is preliminary data.</text>
</comment>